<organism evidence="2 3">
    <name type="scientific">Amblyomma americanum</name>
    <name type="common">Lone star tick</name>
    <dbReference type="NCBI Taxonomy" id="6943"/>
    <lineage>
        <taxon>Eukaryota</taxon>
        <taxon>Metazoa</taxon>
        <taxon>Ecdysozoa</taxon>
        <taxon>Arthropoda</taxon>
        <taxon>Chelicerata</taxon>
        <taxon>Arachnida</taxon>
        <taxon>Acari</taxon>
        <taxon>Parasitiformes</taxon>
        <taxon>Ixodida</taxon>
        <taxon>Ixodoidea</taxon>
        <taxon>Ixodidae</taxon>
        <taxon>Amblyomminae</taxon>
        <taxon>Amblyomma</taxon>
    </lineage>
</organism>
<dbReference type="EMBL" id="JARKHS020019654">
    <property type="protein sequence ID" value="KAK8771506.1"/>
    <property type="molecule type" value="Genomic_DNA"/>
</dbReference>
<reference evidence="2 3" key="1">
    <citation type="journal article" date="2023" name="Arcadia Sci">
        <title>De novo assembly of a long-read Amblyomma americanum tick genome.</title>
        <authorList>
            <person name="Chou S."/>
            <person name="Poskanzer K.E."/>
            <person name="Rollins M."/>
            <person name="Thuy-Boun P.S."/>
        </authorList>
    </citation>
    <scope>NUCLEOTIDE SEQUENCE [LARGE SCALE GENOMIC DNA]</scope>
    <source>
        <strain evidence="2">F_SG_1</strain>
        <tissue evidence="2">Salivary glands</tissue>
    </source>
</reference>
<evidence type="ECO:0000313" key="3">
    <source>
        <dbReference type="Proteomes" id="UP001321473"/>
    </source>
</evidence>
<dbReference type="AlphaFoldDB" id="A0AAQ4E9U5"/>
<dbReference type="Proteomes" id="UP001321473">
    <property type="component" value="Unassembled WGS sequence"/>
</dbReference>
<proteinExistence type="predicted"/>
<accession>A0AAQ4E9U5</accession>
<sequence length="209" mass="22167">MDEEGLFYSIPCGELMTVVNKEQSFLLQVEPLSREELCSRLGLEQQGGPLLLQLLHPPQQPPPLPAPQSPEAASRVEVAVPEVQTQSGMLDVASARHEGLADTVLGGPRGGGGGGRLPPLSSAPRVPPSSLEAPPALPQPEKDPHSLQSTASLWKTEGSGSEDSVEEELSHLDDSSFSTTADDRTMDQTVSRSSDVEGCDYAEPAHEGR</sequence>
<evidence type="ECO:0000313" key="2">
    <source>
        <dbReference type="EMBL" id="KAK8771506.1"/>
    </source>
</evidence>
<keyword evidence="3" id="KW-1185">Reference proteome</keyword>
<evidence type="ECO:0000256" key="1">
    <source>
        <dbReference type="SAM" id="MobiDB-lite"/>
    </source>
</evidence>
<feature type="compositionally biased region" description="Gly residues" evidence="1">
    <location>
        <begin position="107"/>
        <end position="116"/>
    </location>
</feature>
<gene>
    <name evidence="2" type="ORF">V5799_025252</name>
</gene>
<feature type="compositionally biased region" description="Pro residues" evidence="1">
    <location>
        <begin position="58"/>
        <end position="68"/>
    </location>
</feature>
<comment type="caution">
    <text evidence="2">The sequence shown here is derived from an EMBL/GenBank/DDBJ whole genome shotgun (WGS) entry which is preliminary data.</text>
</comment>
<name>A0AAQ4E9U5_AMBAM</name>
<protein>
    <submittedName>
        <fullName evidence="2">Uncharacterized protein</fullName>
    </submittedName>
</protein>
<feature type="region of interest" description="Disordered" evidence="1">
    <location>
        <begin position="56"/>
        <end position="209"/>
    </location>
</feature>